<gene>
    <name evidence="8" type="ORF">NQ315_013375</name>
</gene>
<dbReference type="GO" id="GO:1990904">
    <property type="term" value="C:ribonucleoprotein complex"/>
    <property type="evidence" value="ECO:0007669"/>
    <property type="project" value="UniProtKB-KW"/>
</dbReference>
<dbReference type="Pfam" id="PF01778">
    <property type="entry name" value="Ribosomal_L28e"/>
    <property type="match status" value="1"/>
</dbReference>
<evidence type="ECO:0000256" key="4">
    <source>
        <dbReference type="ARBA" id="ARBA00035223"/>
    </source>
</evidence>
<dbReference type="EMBL" id="JANEYG010000038">
    <property type="protein sequence ID" value="KAJ8916906.1"/>
    <property type="molecule type" value="Genomic_DNA"/>
</dbReference>
<reference evidence="8 9" key="1">
    <citation type="journal article" date="2023" name="Insect Mol. Biol.">
        <title>Genome sequencing provides insights into the evolution of gene families encoding plant cell wall-degrading enzymes in longhorned beetles.</title>
        <authorList>
            <person name="Shin N.R."/>
            <person name="Okamura Y."/>
            <person name="Kirsch R."/>
            <person name="Pauchet Y."/>
        </authorList>
    </citation>
    <scope>NUCLEOTIDE SEQUENCE [LARGE SCALE GENOMIC DNA]</scope>
    <source>
        <strain evidence="8">EAD_L_NR</strain>
    </source>
</reference>
<evidence type="ECO:0000256" key="6">
    <source>
        <dbReference type="SAM" id="MobiDB-lite"/>
    </source>
</evidence>
<dbReference type="Gene3D" id="3.30.390.110">
    <property type="match status" value="1"/>
</dbReference>
<keyword evidence="9" id="KW-1185">Reference proteome</keyword>
<accession>A0AAV8VR44</accession>
<feature type="region of interest" description="Disordered" evidence="6">
    <location>
        <begin position="1"/>
        <end position="70"/>
    </location>
</feature>
<dbReference type="GO" id="GO:0003735">
    <property type="term" value="F:structural constituent of ribosome"/>
    <property type="evidence" value="ECO:0007669"/>
    <property type="project" value="InterPro"/>
</dbReference>
<dbReference type="InterPro" id="IPR002672">
    <property type="entry name" value="Ribosomal_eL28"/>
</dbReference>
<protein>
    <recommendedName>
        <fullName evidence="4">Large ribosomal subunit protein eL28</fullName>
    </recommendedName>
    <alternativeName>
        <fullName evidence="5">60S ribosomal protein L28</fullName>
    </alternativeName>
</protein>
<evidence type="ECO:0000313" key="9">
    <source>
        <dbReference type="Proteomes" id="UP001159042"/>
    </source>
</evidence>
<evidence type="ECO:0000259" key="7">
    <source>
        <dbReference type="Pfam" id="PF01778"/>
    </source>
</evidence>
<organism evidence="8 9">
    <name type="scientific">Exocentrus adspersus</name>
    <dbReference type="NCBI Taxonomy" id="1586481"/>
    <lineage>
        <taxon>Eukaryota</taxon>
        <taxon>Metazoa</taxon>
        <taxon>Ecdysozoa</taxon>
        <taxon>Arthropoda</taxon>
        <taxon>Hexapoda</taxon>
        <taxon>Insecta</taxon>
        <taxon>Pterygota</taxon>
        <taxon>Neoptera</taxon>
        <taxon>Endopterygota</taxon>
        <taxon>Coleoptera</taxon>
        <taxon>Polyphaga</taxon>
        <taxon>Cucujiformia</taxon>
        <taxon>Chrysomeloidea</taxon>
        <taxon>Cerambycidae</taxon>
        <taxon>Lamiinae</taxon>
        <taxon>Acanthocinini</taxon>
        <taxon>Exocentrus</taxon>
    </lineage>
</organism>
<dbReference type="GO" id="GO:0005840">
    <property type="term" value="C:ribosome"/>
    <property type="evidence" value="ECO:0007669"/>
    <property type="project" value="UniProtKB-KW"/>
</dbReference>
<name>A0AAV8VR44_9CUCU</name>
<feature type="domain" description="Ribosomal eL28/Mak16" evidence="7">
    <location>
        <begin position="77"/>
        <end position="194"/>
    </location>
</feature>
<dbReference type="PANTHER" id="PTHR10544">
    <property type="entry name" value="60S RIBOSOMAL PROTEIN L28"/>
    <property type="match status" value="1"/>
</dbReference>
<evidence type="ECO:0000256" key="2">
    <source>
        <dbReference type="ARBA" id="ARBA00022980"/>
    </source>
</evidence>
<dbReference type="Proteomes" id="UP001159042">
    <property type="component" value="Unassembled WGS sequence"/>
</dbReference>
<evidence type="ECO:0000256" key="5">
    <source>
        <dbReference type="ARBA" id="ARBA00035330"/>
    </source>
</evidence>
<sequence>MDEWLPIKISLPAKKEEKTEKTEDTTQPARWSQSRRRPFERPTPTGSSGRGRFGIASASTRHPGLQSRDGDKMSSHLVWGIIRNNNAFLLKKRNISKPFSTEANNLTNLNSYRYNGLIHKKSVGIVDAPDKKGFTVVYKKASKQNKPRQNNVKRTMKAGPRRSLYKLKRLLDANKYRTDLTKAALRRASAVLKSQKPLPPKKQKQKKTE</sequence>
<evidence type="ECO:0000256" key="3">
    <source>
        <dbReference type="ARBA" id="ARBA00023274"/>
    </source>
</evidence>
<proteinExistence type="inferred from homology"/>
<dbReference type="GO" id="GO:0006412">
    <property type="term" value="P:translation"/>
    <property type="evidence" value="ECO:0007669"/>
    <property type="project" value="InterPro"/>
</dbReference>
<dbReference type="InterPro" id="IPR029004">
    <property type="entry name" value="Ribosomal_eL28/Mak16"/>
</dbReference>
<comment type="similarity">
    <text evidence="1">Belongs to the eukaryotic ribosomal protein eL28 family.</text>
</comment>
<dbReference type="AlphaFoldDB" id="A0AAV8VR44"/>
<evidence type="ECO:0000256" key="1">
    <source>
        <dbReference type="ARBA" id="ARBA00007926"/>
    </source>
</evidence>
<feature type="compositionally biased region" description="Basic and acidic residues" evidence="6">
    <location>
        <begin position="13"/>
        <end position="24"/>
    </location>
</feature>
<feature type="region of interest" description="Disordered" evidence="6">
    <location>
        <begin position="190"/>
        <end position="209"/>
    </location>
</feature>
<comment type="caution">
    <text evidence="8">The sequence shown here is derived from an EMBL/GenBank/DDBJ whole genome shotgun (WGS) entry which is preliminary data.</text>
</comment>
<keyword evidence="2" id="KW-0689">Ribosomal protein</keyword>
<dbReference type="FunFam" id="3.30.390.110:FF:000002">
    <property type="entry name" value="60S ribosomal protein L28"/>
    <property type="match status" value="1"/>
</dbReference>
<keyword evidence="3" id="KW-0687">Ribonucleoprotein</keyword>
<feature type="compositionally biased region" description="Basic residues" evidence="6">
    <location>
        <begin position="199"/>
        <end position="209"/>
    </location>
</feature>
<evidence type="ECO:0000313" key="8">
    <source>
        <dbReference type="EMBL" id="KAJ8916906.1"/>
    </source>
</evidence>